<organism evidence="1 2">
    <name type="scientific">Meloidogyne hapla</name>
    <name type="common">Root-knot nematode worm</name>
    <dbReference type="NCBI Taxonomy" id="6305"/>
    <lineage>
        <taxon>Eukaryota</taxon>
        <taxon>Metazoa</taxon>
        <taxon>Ecdysozoa</taxon>
        <taxon>Nematoda</taxon>
        <taxon>Chromadorea</taxon>
        <taxon>Rhabditida</taxon>
        <taxon>Tylenchina</taxon>
        <taxon>Tylenchomorpha</taxon>
        <taxon>Tylenchoidea</taxon>
        <taxon>Meloidogynidae</taxon>
        <taxon>Meloidogyninae</taxon>
        <taxon>Meloidogyne</taxon>
    </lineage>
</organism>
<evidence type="ECO:0000313" key="2">
    <source>
        <dbReference type="WBParaSite" id="MhA1_Contig3061.frz3.gene1"/>
    </source>
</evidence>
<name>A0A1I8BLF5_MELHA</name>
<evidence type="ECO:0000313" key="1">
    <source>
        <dbReference type="Proteomes" id="UP000095281"/>
    </source>
</evidence>
<dbReference type="Proteomes" id="UP000095281">
    <property type="component" value="Unplaced"/>
</dbReference>
<dbReference type="AlphaFoldDB" id="A0A1I8BLF5"/>
<dbReference type="WBParaSite" id="MhA1_Contig3061.frz3.gene1">
    <property type="protein sequence ID" value="MhA1_Contig3061.frz3.gene1"/>
    <property type="gene ID" value="MhA1_Contig3061.frz3.gene1"/>
</dbReference>
<reference evidence="2" key="1">
    <citation type="submission" date="2016-11" db="UniProtKB">
        <authorList>
            <consortium name="WormBaseParasite"/>
        </authorList>
    </citation>
    <scope>IDENTIFICATION</scope>
</reference>
<protein>
    <submittedName>
        <fullName evidence="2">Metallothionein</fullName>
    </submittedName>
</protein>
<sequence length="44" mass="4833">TKYIDCQCAKNLCNYPCKSSKSACDGCKNTDVPKQCTINQCTIP</sequence>
<keyword evidence="1" id="KW-1185">Reference proteome</keyword>
<proteinExistence type="predicted"/>
<accession>A0A1I8BLF5</accession>